<feature type="transmembrane region" description="Helical" evidence="1">
    <location>
        <begin position="49"/>
        <end position="68"/>
    </location>
</feature>
<feature type="transmembrane region" description="Helical" evidence="1">
    <location>
        <begin position="80"/>
        <end position="101"/>
    </location>
</feature>
<keyword evidence="1" id="KW-0812">Transmembrane</keyword>
<evidence type="ECO:0008006" key="4">
    <source>
        <dbReference type="Google" id="ProtNLM"/>
    </source>
</evidence>
<name>A0A514TVH2_9CAUD</name>
<gene>
    <name evidence="2" type="ORF">D3_0005</name>
</gene>
<accession>A0A514TVH2</accession>
<keyword evidence="1" id="KW-1133">Transmembrane helix</keyword>
<keyword evidence="1" id="KW-0472">Membrane</keyword>
<feature type="transmembrane region" description="Helical" evidence="1">
    <location>
        <begin position="121"/>
        <end position="138"/>
    </location>
</feature>
<proteinExistence type="predicted"/>
<evidence type="ECO:0000313" key="2">
    <source>
        <dbReference type="EMBL" id="QDJ97003.1"/>
    </source>
</evidence>
<organism evidence="2 3">
    <name type="scientific">Aeromonas phage D3</name>
    <dbReference type="NCBI Taxonomy" id="2593327"/>
    <lineage>
        <taxon>Viruses</taxon>
        <taxon>Duplodnaviria</taxon>
        <taxon>Heunggongvirae</taxon>
        <taxon>Uroviricota</taxon>
        <taxon>Caudoviricetes</taxon>
        <taxon>Chimalliviridae</taxon>
        <taxon>Ludhianavirus</taxon>
        <taxon>Ludhianavirus D3</taxon>
    </lineage>
</organism>
<sequence length="152" mass="17239">MFMISMIQTRMKISTWLMVFLSVVSLGAYNLMWAYKLQSHVSEQSNERVLSGAFLYTAAALYGISTWMTGLGEADEFSRIMMVLGMIVSLMYCIAMIIFAFSARRAILNLGKTGGEGEVKVNPILTFLFGVFYINYVLNKYGKAWEEIRDFS</sequence>
<dbReference type="EMBL" id="MN102098">
    <property type="protein sequence ID" value="QDJ97003.1"/>
    <property type="molecule type" value="Genomic_DNA"/>
</dbReference>
<reference evidence="2 3" key="1">
    <citation type="submission" date="2019-06" db="EMBL/GenBank/DDBJ databases">
        <title>Complete genome sequence of Aeromonas hydrophila bacteriophage D3.</title>
        <authorList>
            <person name="Rai S."/>
            <person name="Tyagi A."/>
            <person name="Kumar N."/>
            <person name="Singh N."/>
        </authorList>
    </citation>
    <scope>NUCLEOTIDE SEQUENCE [LARGE SCALE GENOMIC DNA]</scope>
</reference>
<protein>
    <recommendedName>
        <fullName evidence="4">DUF4234 domain-containing protein</fullName>
    </recommendedName>
</protein>
<evidence type="ECO:0000256" key="1">
    <source>
        <dbReference type="SAM" id="Phobius"/>
    </source>
</evidence>
<evidence type="ECO:0000313" key="3">
    <source>
        <dbReference type="Proteomes" id="UP000319658"/>
    </source>
</evidence>
<keyword evidence="3" id="KW-1185">Reference proteome</keyword>
<dbReference type="Proteomes" id="UP000319658">
    <property type="component" value="Segment"/>
</dbReference>